<feature type="binding site" evidence="9">
    <location>
        <begin position="261"/>
        <end position="263"/>
    </location>
    <ligand>
        <name>S-adenosyl-L-methionine</name>
        <dbReference type="ChEBI" id="CHEBI:59789"/>
    </ligand>
</feature>
<evidence type="ECO:0000256" key="7">
    <source>
        <dbReference type="ARBA" id="ARBA00022884"/>
    </source>
</evidence>
<keyword evidence="7 9" id="KW-0694">RNA-binding</keyword>
<dbReference type="InterPro" id="IPR029063">
    <property type="entry name" value="SAM-dependent_MTases_sf"/>
</dbReference>
<sequence>MKRTAQEAGISSEGAAASETSPQKRVNMPKKNNHRMHAHINPFTPLKMPTPQNTRFADWSLHYPSYYGSTDNNKDRIVVNTKHYKIAYETEASQQDGPTPTVLDIGCGYGGLMFELTKIFKDELILGLEIRDKVANFAGEKINSLRINSGYKDCLNTAVLRTNAMKSLHNYFKKDSLEKMFFCFADPHFKKSNHRKRIVNTALLTDYCYMLRPGGKVYVVTDVEDLHNWQVSKLEEHPMFERVPEEEDQADPCVKAMREGTDEAQKVIRREGNIWHAVFKKRDVTDQAQMSAIEAEYMEKFFD</sequence>
<feature type="binding site" evidence="9">
    <location>
        <begin position="163"/>
        <end position="164"/>
    </location>
    <ligand>
        <name>S-adenosyl-L-methionine</name>
        <dbReference type="ChEBI" id="CHEBI:59789"/>
    </ligand>
</feature>
<accession>A0A7S3MS21</accession>
<evidence type="ECO:0000256" key="10">
    <source>
        <dbReference type="SAM" id="MobiDB-lite"/>
    </source>
</evidence>
<dbReference type="EC" id="2.1.1.33" evidence="9"/>
<feature type="binding site" evidence="9">
    <location>
        <position position="183"/>
    </location>
    <ligand>
        <name>S-adenosyl-L-methionine</name>
        <dbReference type="ChEBI" id="CHEBI:59789"/>
    </ligand>
</feature>
<dbReference type="CDD" id="cd02440">
    <property type="entry name" value="AdoMet_MTases"/>
    <property type="match status" value="1"/>
</dbReference>
<keyword evidence="3 9" id="KW-0489">Methyltransferase</keyword>
<dbReference type="HAMAP" id="MF_03055">
    <property type="entry name" value="tRNA_methyltr_TrmB_euk"/>
    <property type="match status" value="1"/>
</dbReference>
<comment type="function">
    <text evidence="9">Catalyzes the formation of N(7)-methylguanine at position 46 (m7G46) in tRNA.</text>
</comment>
<name>A0A7S3MS21_9SPIT</name>
<feature type="binding site" evidence="9">
    <location>
        <begin position="129"/>
        <end position="130"/>
    </location>
    <ligand>
        <name>S-adenosyl-L-methionine</name>
        <dbReference type="ChEBI" id="CHEBI:59789"/>
    </ligand>
</feature>
<protein>
    <recommendedName>
        <fullName evidence="9">tRNA (guanine-N(7)-)-methyltransferase</fullName>
        <ecNumber evidence="9">2.1.1.33</ecNumber>
    </recommendedName>
    <alternativeName>
        <fullName evidence="9">tRNA (guanine(46)-N(7))-methyltransferase</fullName>
    </alternativeName>
    <alternativeName>
        <fullName evidence="9">tRNA(m7G46)-methyltransferase</fullName>
    </alternativeName>
</protein>
<feature type="binding site" evidence="9">
    <location>
        <position position="106"/>
    </location>
    <ligand>
        <name>S-adenosyl-L-methionine</name>
        <dbReference type="ChEBI" id="CHEBI:59789"/>
    </ligand>
</feature>
<evidence type="ECO:0000256" key="2">
    <source>
        <dbReference type="ARBA" id="ARBA00022555"/>
    </source>
</evidence>
<dbReference type="NCBIfam" id="TIGR00091">
    <property type="entry name" value="tRNA (guanosine(46)-N7)-methyltransferase TrmB"/>
    <property type="match status" value="1"/>
</dbReference>
<dbReference type="Pfam" id="PF02390">
    <property type="entry name" value="Methyltransf_4"/>
    <property type="match status" value="1"/>
</dbReference>
<evidence type="ECO:0000256" key="3">
    <source>
        <dbReference type="ARBA" id="ARBA00022603"/>
    </source>
</evidence>
<dbReference type="UniPathway" id="UPA00989"/>
<comment type="pathway">
    <text evidence="9">tRNA modification; N(7)-methylguanine-tRNA biosynthesis.</text>
</comment>
<dbReference type="EMBL" id="HBIE01031333">
    <property type="protein sequence ID" value="CAE0314544.1"/>
    <property type="molecule type" value="Transcribed_RNA"/>
</dbReference>
<keyword evidence="4 9" id="KW-0808">Transferase</keyword>
<keyword evidence="5 9" id="KW-0949">S-adenosyl-L-methionine</keyword>
<evidence type="ECO:0000256" key="6">
    <source>
        <dbReference type="ARBA" id="ARBA00022694"/>
    </source>
</evidence>
<dbReference type="GO" id="GO:0043527">
    <property type="term" value="C:tRNA methyltransferase complex"/>
    <property type="evidence" value="ECO:0007669"/>
    <property type="project" value="TreeGrafter"/>
</dbReference>
<keyword evidence="2 9" id="KW-0820">tRNA-binding</keyword>
<feature type="compositionally biased region" description="Low complexity" evidence="10">
    <location>
        <begin position="1"/>
        <end position="19"/>
    </location>
</feature>
<evidence type="ECO:0000256" key="5">
    <source>
        <dbReference type="ARBA" id="ARBA00022691"/>
    </source>
</evidence>
<evidence type="ECO:0000313" key="11">
    <source>
        <dbReference type="EMBL" id="CAE0314544.1"/>
    </source>
</evidence>
<keyword evidence="6 9" id="KW-0819">tRNA processing</keyword>
<evidence type="ECO:0000256" key="8">
    <source>
        <dbReference type="ARBA" id="ARBA00023242"/>
    </source>
</evidence>
<dbReference type="AlphaFoldDB" id="A0A7S3MS21"/>
<comment type="similarity">
    <text evidence="9">Belongs to the class I-like SAM-binding methyltransferase superfamily. TrmB family.</text>
</comment>
<reference evidence="11" key="1">
    <citation type="submission" date="2021-01" db="EMBL/GenBank/DDBJ databases">
        <authorList>
            <person name="Corre E."/>
            <person name="Pelletier E."/>
            <person name="Niang G."/>
            <person name="Scheremetjew M."/>
            <person name="Finn R."/>
            <person name="Kale V."/>
            <person name="Holt S."/>
            <person name="Cochrane G."/>
            <person name="Meng A."/>
            <person name="Brown T."/>
            <person name="Cohen L."/>
        </authorList>
    </citation>
    <scope>NUCLEOTIDE SEQUENCE</scope>
    <source>
        <strain evidence="11">Fehren 1</strain>
    </source>
</reference>
<dbReference type="PROSITE" id="PS51625">
    <property type="entry name" value="SAM_MT_TRMB"/>
    <property type="match status" value="1"/>
</dbReference>
<dbReference type="GO" id="GO:0005634">
    <property type="term" value="C:nucleus"/>
    <property type="evidence" value="ECO:0007669"/>
    <property type="project" value="UniProtKB-SubCell"/>
</dbReference>
<dbReference type="InterPro" id="IPR003358">
    <property type="entry name" value="tRNA_(Gua-N-7)_MeTrfase_Trmb"/>
</dbReference>
<evidence type="ECO:0000256" key="4">
    <source>
        <dbReference type="ARBA" id="ARBA00022679"/>
    </source>
</evidence>
<dbReference type="InterPro" id="IPR025763">
    <property type="entry name" value="Trm8_euk"/>
</dbReference>
<dbReference type="SUPFAM" id="SSF53335">
    <property type="entry name" value="S-adenosyl-L-methionine-dependent methyltransferases"/>
    <property type="match status" value="1"/>
</dbReference>
<comment type="subcellular location">
    <subcellularLocation>
        <location evidence="9">Nucleus</location>
    </subcellularLocation>
</comment>
<organism evidence="11">
    <name type="scientific">Favella ehrenbergii</name>
    <dbReference type="NCBI Taxonomy" id="182087"/>
    <lineage>
        <taxon>Eukaryota</taxon>
        <taxon>Sar</taxon>
        <taxon>Alveolata</taxon>
        <taxon>Ciliophora</taxon>
        <taxon>Intramacronucleata</taxon>
        <taxon>Spirotrichea</taxon>
        <taxon>Choreotrichia</taxon>
        <taxon>Tintinnida</taxon>
        <taxon>Xystonellidae</taxon>
        <taxon>Favella</taxon>
    </lineage>
</organism>
<dbReference type="PANTHER" id="PTHR23417:SF16">
    <property type="entry name" value="TRNA (GUANINE-N(7)-)-METHYLTRANSFERASE"/>
    <property type="match status" value="1"/>
</dbReference>
<feature type="region of interest" description="Disordered" evidence="10">
    <location>
        <begin position="1"/>
        <end position="31"/>
    </location>
</feature>
<evidence type="ECO:0000256" key="9">
    <source>
        <dbReference type="HAMAP-Rule" id="MF_03055"/>
    </source>
</evidence>
<keyword evidence="8 9" id="KW-0539">Nucleus</keyword>
<dbReference type="PANTHER" id="PTHR23417">
    <property type="entry name" value="3-DEOXY-D-MANNO-OCTULOSONIC-ACID TRANSFERASE/TRNA GUANINE-N 7 - -METHYLTRANSFERASE"/>
    <property type="match status" value="1"/>
</dbReference>
<evidence type="ECO:0000256" key="1">
    <source>
        <dbReference type="ARBA" id="ARBA00000142"/>
    </source>
</evidence>
<feature type="active site" evidence="9">
    <location>
        <position position="186"/>
    </location>
</feature>
<dbReference type="Gene3D" id="3.40.50.150">
    <property type="entry name" value="Vaccinia Virus protein VP39"/>
    <property type="match status" value="1"/>
</dbReference>
<dbReference type="GO" id="GO:0008176">
    <property type="term" value="F:tRNA (guanine(46)-N7)-methyltransferase activity"/>
    <property type="evidence" value="ECO:0007669"/>
    <property type="project" value="UniProtKB-UniRule"/>
</dbReference>
<dbReference type="GO" id="GO:0000049">
    <property type="term" value="F:tRNA binding"/>
    <property type="evidence" value="ECO:0007669"/>
    <property type="project" value="UniProtKB-UniRule"/>
</dbReference>
<comment type="catalytic activity">
    <reaction evidence="1 9">
        <text>guanosine(46) in tRNA + S-adenosyl-L-methionine = N(7)-methylguanosine(46) in tRNA + S-adenosyl-L-homocysteine</text>
        <dbReference type="Rhea" id="RHEA:42708"/>
        <dbReference type="Rhea" id="RHEA-COMP:10188"/>
        <dbReference type="Rhea" id="RHEA-COMP:10189"/>
        <dbReference type="ChEBI" id="CHEBI:57856"/>
        <dbReference type="ChEBI" id="CHEBI:59789"/>
        <dbReference type="ChEBI" id="CHEBI:74269"/>
        <dbReference type="ChEBI" id="CHEBI:74480"/>
        <dbReference type="EC" id="2.1.1.33"/>
    </reaction>
</comment>
<proteinExistence type="inferred from homology"/>
<gene>
    <name evidence="11" type="ORF">FEHR0123_LOCUS9470</name>
</gene>